<dbReference type="Proteomes" id="UP000694844">
    <property type="component" value="Chromosome 5"/>
</dbReference>
<evidence type="ECO:0000313" key="4">
    <source>
        <dbReference type="RefSeq" id="XP_022340411.1"/>
    </source>
</evidence>
<dbReference type="SUPFAM" id="SSF101898">
    <property type="entry name" value="NHL repeat"/>
    <property type="match status" value="1"/>
</dbReference>
<dbReference type="InterPro" id="IPR011042">
    <property type="entry name" value="6-blade_b-propeller_TolB-like"/>
</dbReference>
<feature type="domain" description="B box-type" evidence="2">
    <location>
        <begin position="67"/>
        <end position="109"/>
    </location>
</feature>
<evidence type="ECO:0000259" key="2">
    <source>
        <dbReference type="PROSITE" id="PS50119"/>
    </source>
</evidence>
<dbReference type="AlphaFoldDB" id="A0A8B8EKV6"/>
<dbReference type="PROSITE" id="PS50119">
    <property type="entry name" value="ZF_BBOX"/>
    <property type="match status" value="2"/>
</dbReference>
<dbReference type="Pfam" id="PF00643">
    <property type="entry name" value="zf-B_box"/>
    <property type="match status" value="1"/>
</dbReference>
<dbReference type="InterPro" id="IPR000315">
    <property type="entry name" value="Znf_B-box"/>
</dbReference>
<keyword evidence="1" id="KW-0479">Metal-binding</keyword>
<reference evidence="4" key="1">
    <citation type="submission" date="2025-08" db="UniProtKB">
        <authorList>
            <consortium name="RefSeq"/>
        </authorList>
    </citation>
    <scope>IDENTIFICATION</scope>
    <source>
        <tissue evidence="4">Whole sample</tissue>
    </source>
</reference>
<dbReference type="GeneID" id="111135022"/>
<name>A0A8B8EKV6_CRAVI</name>
<keyword evidence="3" id="KW-1185">Reference proteome</keyword>
<proteinExistence type="predicted"/>
<gene>
    <name evidence="4" type="primary">LOC111135022</name>
</gene>
<dbReference type="Gene3D" id="3.30.160.60">
    <property type="entry name" value="Classic Zinc Finger"/>
    <property type="match status" value="1"/>
</dbReference>
<evidence type="ECO:0000256" key="1">
    <source>
        <dbReference type="PROSITE-ProRule" id="PRU00024"/>
    </source>
</evidence>
<dbReference type="PANTHER" id="PTHR25462:SF296">
    <property type="entry name" value="MEIOTIC P26, ISOFORM F"/>
    <property type="match status" value="1"/>
</dbReference>
<dbReference type="SMART" id="SM00336">
    <property type="entry name" value="BBOX"/>
    <property type="match status" value="2"/>
</dbReference>
<dbReference type="GO" id="GO:0008270">
    <property type="term" value="F:zinc ion binding"/>
    <property type="evidence" value="ECO:0007669"/>
    <property type="project" value="UniProtKB-KW"/>
</dbReference>
<dbReference type="SUPFAM" id="SSF57845">
    <property type="entry name" value="B-box zinc-binding domain"/>
    <property type="match status" value="1"/>
</dbReference>
<dbReference type="GO" id="GO:0061630">
    <property type="term" value="F:ubiquitin protein ligase activity"/>
    <property type="evidence" value="ECO:0007669"/>
    <property type="project" value="TreeGrafter"/>
</dbReference>
<keyword evidence="1" id="KW-0863">Zinc-finger</keyword>
<sequence>MMSESSDEQAAMQHYLVCGTEDCQKNGQFYCNACHRPLCEQCRNEHQKSFRTKNHEIVLYRHRKHQLPVEICQDHPKRNVDMFCRECKTPICSKCSTMKEHKGHEFDDLEDIYTEKYTLWQGEFSKIQKYFLPTSNDLKTDIEEDAAQIKKIMESIRTSMKVEAESLKKLVDEVTSENIKHTHTMEKSLLEMLKSQETTYDDYIAYLWKMSDKFQEYLSITNQKLLFQSKTLKIQTVPETTKPVPPVFTAGQFNKNDVTKLLGKVHVPNTKPKKRKIQPIEAITKPMKYTEKKLEQSRDKSDMKQTLSLSSSVTKVIEYSVPGVVNALHVSVEKLGRIWVSDWKGNLVQTDLQGNQLQKIQISGEIEANHTATQYGDLIYTDKDKKEIYRISPNKKITEFINTGDWIPLSVYSSRINGDILVGMRRIREAKVTRYSKAGKEIQNIQRDNKGQALYSDPHFITENINRDICTSDWNKHAVVVVNTSRQHRFSYKGRGSEFHPFGICTNVLGHILVCDKDNKSVHLLDQDGGFLSIILSPQQGIKDPLGVCVDDNYLYVGQSTTNTVTVYKYLQ</sequence>
<dbReference type="KEGG" id="cvn:111135022"/>
<dbReference type="CDD" id="cd19756">
    <property type="entry name" value="Bbox2"/>
    <property type="match status" value="1"/>
</dbReference>
<dbReference type="Gene3D" id="2.120.10.30">
    <property type="entry name" value="TolB, C-terminal domain"/>
    <property type="match status" value="1"/>
</dbReference>
<feature type="domain" description="B box-type" evidence="2">
    <location>
        <begin position="13"/>
        <end position="60"/>
    </location>
</feature>
<keyword evidence="1" id="KW-0862">Zinc</keyword>
<dbReference type="InterPro" id="IPR047153">
    <property type="entry name" value="TRIM45/56/19-like"/>
</dbReference>
<dbReference type="PANTHER" id="PTHR25462">
    <property type="entry name" value="BONUS, ISOFORM C-RELATED"/>
    <property type="match status" value="1"/>
</dbReference>
<organism evidence="3 4">
    <name type="scientific">Crassostrea virginica</name>
    <name type="common">Eastern oyster</name>
    <dbReference type="NCBI Taxonomy" id="6565"/>
    <lineage>
        <taxon>Eukaryota</taxon>
        <taxon>Metazoa</taxon>
        <taxon>Spiralia</taxon>
        <taxon>Lophotrochozoa</taxon>
        <taxon>Mollusca</taxon>
        <taxon>Bivalvia</taxon>
        <taxon>Autobranchia</taxon>
        <taxon>Pteriomorphia</taxon>
        <taxon>Ostreida</taxon>
        <taxon>Ostreoidea</taxon>
        <taxon>Ostreidae</taxon>
        <taxon>Crassostrea</taxon>
    </lineage>
</organism>
<accession>A0A8B8EKV6</accession>
<dbReference type="RefSeq" id="XP_022340411.1">
    <property type="nucleotide sequence ID" value="XM_022484703.1"/>
</dbReference>
<evidence type="ECO:0000313" key="3">
    <source>
        <dbReference type="Proteomes" id="UP000694844"/>
    </source>
</evidence>
<protein>
    <submittedName>
        <fullName evidence="4">Tripartite motif-containing protein 5-like isoform X1</fullName>
    </submittedName>
</protein>